<dbReference type="Proteomes" id="UP000275321">
    <property type="component" value="Unassembled WGS sequence"/>
</dbReference>
<accession>A0A3R9B203</accession>
<reference evidence="1 2" key="1">
    <citation type="submission" date="2018-10" db="EMBL/GenBank/DDBJ databases">
        <title>Transmission dynamics of multidrug resistant bacteria on intensive care unit surfaces.</title>
        <authorList>
            <person name="D'Souza A.W."/>
            <person name="Potter R.F."/>
            <person name="Wallace M."/>
            <person name="Shupe A."/>
            <person name="Patel S."/>
            <person name="Sun S."/>
            <person name="Gul D."/>
            <person name="Kwon J.H."/>
            <person name="Andleeb S."/>
            <person name="Burnham C.-A.D."/>
            <person name="Dantas G."/>
        </authorList>
    </citation>
    <scope>NUCLEOTIDE SEQUENCE [LARGE SCALE GENOMIC DNA]</scope>
    <source>
        <strain evidence="1 2">EC_073</strain>
    </source>
</reference>
<organism evidence="1 2">
    <name type="scientific">Enterobacter cloacae</name>
    <dbReference type="NCBI Taxonomy" id="550"/>
    <lineage>
        <taxon>Bacteria</taxon>
        <taxon>Pseudomonadati</taxon>
        <taxon>Pseudomonadota</taxon>
        <taxon>Gammaproteobacteria</taxon>
        <taxon>Enterobacterales</taxon>
        <taxon>Enterobacteriaceae</taxon>
        <taxon>Enterobacter</taxon>
        <taxon>Enterobacter cloacae complex</taxon>
    </lineage>
</organism>
<evidence type="ECO:0000313" key="1">
    <source>
        <dbReference type="EMBL" id="RSB29260.1"/>
    </source>
</evidence>
<proteinExistence type="predicted"/>
<gene>
    <name evidence="1" type="ORF">EGK68_17370</name>
</gene>
<sequence length="335" mass="39319">MKLEELNTGISQHGEDKADFVLHNFLVAFDSTFNLSNHIKIENFFQKNKHIAKWMIFSDYVLHDKNKPNDVITFSIFPYTENFFELGKKIDLLSFKDTKKLKRINKEFISFINTSEILNLSILLSKERKLDPLNEREMLKTRYKMAINQINVWIENQGEIKHFRQLINNLKLILDELDKPGANLKAIRDIEIVSSLTAYIAFQISQEIKIDIIGWFSDRDAMLSYKIAKFSKPMIYDLAFNTYNNLMYNINEEYQEKFVFGLPETEGRVWYDSYNRVPDLIAATLADYNYEEDKCSHEKYRPVIKGILADNEKNIIYKISFNDPDNPFSAGVVPL</sequence>
<dbReference type="EMBL" id="RHWT01000025">
    <property type="protein sequence ID" value="RSB29260.1"/>
    <property type="molecule type" value="Genomic_DNA"/>
</dbReference>
<dbReference type="AlphaFoldDB" id="A0A3R9B203"/>
<protein>
    <submittedName>
        <fullName evidence="1">Uncharacterized protein</fullName>
    </submittedName>
</protein>
<name>A0A3R9B203_ENTCL</name>
<evidence type="ECO:0000313" key="2">
    <source>
        <dbReference type="Proteomes" id="UP000275321"/>
    </source>
</evidence>
<comment type="caution">
    <text evidence="1">The sequence shown here is derived from an EMBL/GenBank/DDBJ whole genome shotgun (WGS) entry which is preliminary data.</text>
</comment>